<evidence type="ECO:0000313" key="2">
    <source>
        <dbReference type="Proteomes" id="UP000095282"/>
    </source>
</evidence>
<reference evidence="3" key="1">
    <citation type="submission" date="2016-11" db="UniProtKB">
        <authorList>
            <consortium name="WormBaseParasite"/>
        </authorList>
    </citation>
    <scope>IDENTIFICATION</scope>
</reference>
<protein>
    <submittedName>
        <fullName evidence="3">FBA_2 domain-containing protein</fullName>
    </submittedName>
</protein>
<dbReference type="WBParaSite" id="Csp11.Scaffold629.g13859.t1">
    <property type="protein sequence ID" value="Csp11.Scaffold629.g13859.t1"/>
    <property type="gene ID" value="Csp11.Scaffold629.g13859"/>
</dbReference>
<accession>A0A1I7U1B7</accession>
<dbReference type="AlphaFoldDB" id="A0A1I7U1B7"/>
<sequence length="195" mass="23336">MFELFMNGLQRSVGELITHQKDGKGYKNLNFQVNTYFFADPCLWFNLEFLLSMDSKGISIHTTNFSAEDLNVFLRSWQEGKTNWNLEQVKLRTYYARDMKEVLKGCKGEYMDPRTTKLRFCEPRSQGYQWIYGGIHIRRNDGRLAVIQTGFDDYYVEDNGASEREIRTYLATRQVWESENSRYAWCEHWFRIYVF</sequence>
<evidence type="ECO:0000259" key="1">
    <source>
        <dbReference type="Pfam" id="PF07735"/>
    </source>
</evidence>
<feature type="domain" description="Sdz-33 F-box" evidence="1">
    <location>
        <begin position="36"/>
        <end position="90"/>
    </location>
</feature>
<evidence type="ECO:0000313" key="3">
    <source>
        <dbReference type="WBParaSite" id="Csp11.Scaffold629.g13859.t1"/>
    </source>
</evidence>
<dbReference type="PANTHER" id="PTHR21503:SF8">
    <property type="entry name" value="F-BOX ASSOCIATED DOMAIN-CONTAINING PROTEIN-RELATED"/>
    <property type="match status" value="1"/>
</dbReference>
<dbReference type="PANTHER" id="PTHR21503">
    <property type="entry name" value="F-BOX-CONTAINING HYPOTHETICAL PROTEIN C.ELEGANS"/>
    <property type="match status" value="1"/>
</dbReference>
<dbReference type="Pfam" id="PF07735">
    <property type="entry name" value="FBA_2"/>
    <property type="match status" value="1"/>
</dbReference>
<proteinExistence type="predicted"/>
<keyword evidence="2" id="KW-1185">Reference proteome</keyword>
<name>A0A1I7U1B7_9PELO</name>
<dbReference type="eggNOG" id="ENOG502TKIQ">
    <property type="taxonomic scope" value="Eukaryota"/>
</dbReference>
<dbReference type="Proteomes" id="UP000095282">
    <property type="component" value="Unplaced"/>
</dbReference>
<dbReference type="InterPro" id="IPR012885">
    <property type="entry name" value="F-box_Sdz-33"/>
</dbReference>
<organism evidence="2 3">
    <name type="scientific">Caenorhabditis tropicalis</name>
    <dbReference type="NCBI Taxonomy" id="1561998"/>
    <lineage>
        <taxon>Eukaryota</taxon>
        <taxon>Metazoa</taxon>
        <taxon>Ecdysozoa</taxon>
        <taxon>Nematoda</taxon>
        <taxon>Chromadorea</taxon>
        <taxon>Rhabditida</taxon>
        <taxon>Rhabditina</taxon>
        <taxon>Rhabditomorpha</taxon>
        <taxon>Rhabditoidea</taxon>
        <taxon>Rhabditidae</taxon>
        <taxon>Peloderinae</taxon>
        <taxon>Caenorhabditis</taxon>
    </lineage>
</organism>